<dbReference type="PANTHER" id="PTHR24305">
    <property type="entry name" value="CYTOCHROME P450"/>
    <property type="match status" value="1"/>
</dbReference>
<comment type="subcellular location">
    <subcellularLocation>
        <location evidence="2">Membrane</location>
        <topology evidence="2">Single-pass type IV membrane protein</topology>
    </subcellularLocation>
</comment>
<evidence type="ECO:0000313" key="17">
    <source>
        <dbReference type="EMBL" id="THH11402.1"/>
    </source>
</evidence>
<comment type="pathway">
    <text evidence="3">Secondary metabolite biosynthesis.</text>
</comment>
<dbReference type="GO" id="GO:0006338">
    <property type="term" value="P:chromatin remodeling"/>
    <property type="evidence" value="ECO:0007669"/>
    <property type="project" value="UniProtKB-ARBA"/>
</dbReference>
<feature type="region of interest" description="Disordered" evidence="15">
    <location>
        <begin position="1352"/>
        <end position="1558"/>
    </location>
</feature>
<evidence type="ECO:0000259" key="16">
    <source>
        <dbReference type="PROSITE" id="PS50013"/>
    </source>
</evidence>
<dbReference type="PANTHER" id="PTHR24305:SF166">
    <property type="entry name" value="CYTOCHROME P450 12A4, MITOCHONDRIAL-RELATED"/>
    <property type="match status" value="1"/>
</dbReference>
<keyword evidence="10" id="KW-0560">Oxidoreductase</keyword>
<dbReference type="InterPro" id="IPR036396">
    <property type="entry name" value="Cyt_P450_sf"/>
</dbReference>
<comment type="similarity">
    <text evidence="4">Belongs to the cytochrome P450 family.</text>
</comment>
<dbReference type="Gene3D" id="2.40.50.40">
    <property type="match status" value="1"/>
</dbReference>
<evidence type="ECO:0000256" key="1">
    <source>
        <dbReference type="ARBA" id="ARBA00001971"/>
    </source>
</evidence>
<feature type="binding site" description="axial binding residue" evidence="14">
    <location>
        <position position="437"/>
    </location>
    <ligand>
        <name>heme</name>
        <dbReference type="ChEBI" id="CHEBI:30413"/>
    </ligand>
    <ligandPart>
        <name>Fe</name>
        <dbReference type="ChEBI" id="CHEBI:18248"/>
    </ligandPart>
</feature>
<evidence type="ECO:0000256" key="13">
    <source>
        <dbReference type="ARBA" id="ARBA00023136"/>
    </source>
</evidence>
<dbReference type="InterPro" id="IPR001128">
    <property type="entry name" value="Cyt_P450"/>
</dbReference>
<evidence type="ECO:0000256" key="8">
    <source>
        <dbReference type="ARBA" id="ARBA00022723"/>
    </source>
</evidence>
<comment type="cofactor">
    <cofactor evidence="1 14">
        <name>heme</name>
        <dbReference type="ChEBI" id="CHEBI:30413"/>
    </cofactor>
</comment>
<dbReference type="Pfam" id="PF00067">
    <property type="entry name" value="p450"/>
    <property type="match status" value="1"/>
</dbReference>
<sequence length="1943" mass="212835">MSLTSSLADWRVVLGTVSTIFIVSKVLKLLNGIKAVNGVSGLRIPFQPLAMPGAALPTSWWNPGMYFTWIYRKWNSEVVSIVPFLVGKPTLYTSNIDVAHQVVAGGVKSPWIKPESASQAMLIWGMNLIASEKETWRRHRRIMGPAFNPKTYGLVWSETIRVFKDMASSQGWTVEDVVEIPKIQKYTFKLALFVISAVGFDHTMLWLAAPKWFYKLPFKGIPDLLGAHAVLKDYMITQVRERKAELAENQDAESDSVRNDVFSLLVRANEEDGKLQLDDDELIGNVFGLMFAGHETTAHTLAATLGFLGIHPEIQKEVHEQIVEVVGHNRDPVYEDFDKLDKVLSIFYEALRLYPAGYVMIREATEDTVLTIPVDYGASENRSIAIQKGTQTVVDMVGIQYNPRYFPDPYKYDPSRWYGKMNDSEAATAFSFGPRTCIGRNFAAVEAVCFLTLLLRDWHVEPVMKVGETGEQWRERVMPAAIMLTLGVSPVPRNDHVFPLSNEVDEPQCRYLRLYIWTYLGMDCVIMAPKQPPAPPQHMPQTLTWNAPIANVNASVPQTPQILQMPVRFAAAHHGLYTPPTRLGIPYPASQSAPAPPVAAYAPVPAASMRIPARAPQAQGSTNTSILACATAPGATPRDFSSDVTANDPLFQVIKDAITPSFTEQYDALMQRLGELGGLLKKLSNESQLQLKVAHAVLGRVEGLERRLGKPRSPNDGHAEAGANSVWERLDEIGCEVSELLERARDPQAALSQVARHDAATSPIPELIEWPQKAYADAATGPRTPKRASLQIHFNDELPIAGPSTRRPHSDLLPQIKSILAASSVNHSANDAGTVASFEELSRLMSSRSKHILHASSPFSDGFSPASLVPVNWEAGAASPRGSVSPVILTESSPQPPMESFELDLQLDPPAEIEQVGATMRELTTPVTPADTPNPPSSRDSSIIRGFLLSPLSSCPSSVRSHSPEPPGKDDTVPADPAPPSDWDSSLTPIASPSEARTFQVSPLSPLTTDSSDVMPEEHKERRILLKLKEEKEAESAAPGNQIKTKMKSKKRKSDAVAGTVMPGSGSVKKARKSKGSSSSIVKQEVDDDTPWVSPKKTKNKAKAKRQDTTAVKSFMKCDWPEMRSEDDALRREFVQCDECVTLLALLNKRLDAQFCPSFVDANCGIISAAWASILRVNRISEKNLTSLVLHVKHILVLRLRLKGGKVKCWRPDCAEPPEDEYFIERIIGRRPRPDKPSEFLWLVKWDGYDVTQAGWTPEENMGAKVQLVREFEEAARKENWRVHNNAMILLKEARDAGGTVNVVHGYGDTVRGKAMDAVDTMTGGESREHYGSLAEKGREEVQLGMERLHGHDATAGAGHDSSVSHAQDRQRSADTTTSAGERHGDSTDVSGTSHGTGATPGQEHQYGTSAPAGQEGGYKGTGEGEGGQGGEHVSPPSRSADESDDRSREDGLRRRRSLGGVTVAAETHEQESAATLGHDSSSGAKIGRRVSWSREAVRSGPRDRNPRDAQASRDTGYEDSPGMGAQTPGQQQQRSSDRPDRLGDVEGGRQVGSADVDRNLSGQRGFVQLRHVLHIHSVTVTNALHPTNSMPPEFSESTLASIAAIQRREADLKGFQIPRLRDCKESSSVQQRYAAELHEDLDTFAQLVEALDETVEDQRRVRTRWELRGVVQSFRDSLTRLRKETRTALLTSKRAIDAHSASKREELLRSSAMREKQGSSDRTTEDALMKANNDVTDALRRTMGLMQGELERSVLSVQMLESSTTTLKSASSTHDVLTNLLGSSKQLITALEKSDWLDRLLIMAALAFFVLVHFGGRDFYRQWGGRGKRMVLEKAEEASVSLVEVMATAAHSLGAAGISSTVLMAAAATSSAIFSALASSTSTSFTHMKDEGESPAVDALTTEVQLPSIAEVFESVLPTTDSVLASTMPLSPSRSGEPHDEL</sequence>
<proteinExistence type="inferred from homology"/>
<evidence type="ECO:0000256" key="9">
    <source>
        <dbReference type="ARBA" id="ARBA00022989"/>
    </source>
</evidence>
<dbReference type="PROSITE" id="PS50013">
    <property type="entry name" value="CHROMO_2"/>
    <property type="match status" value="1"/>
</dbReference>
<dbReference type="OrthoDB" id="1470350at2759"/>
<keyword evidence="11 14" id="KW-0408">Iron</keyword>
<dbReference type="SMART" id="SM00298">
    <property type="entry name" value="CHROMO"/>
    <property type="match status" value="1"/>
</dbReference>
<evidence type="ECO:0000256" key="4">
    <source>
        <dbReference type="ARBA" id="ARBA00010617"/>
    </source>
</evidence>
<feature type="domain" description="Chromo" evidence="16">
    <location>
        <begin position="1222"/>
        <end position="1274"/>
    </location>
</feature>
<dbReference type="PROSITE" id="PS00086">
    <property type="entry name" value="CYTOCHROME_P450"/>
    <property type="match status" value="1"/>
</dbReference>
<evidence type="ECO:0000256" key="5">
    <source>
        <dbReference type="ARBA" id="ARBA00022448"/>
    </source>
</evidence>
<dbReference type="GO" id="GO:0004497">
    <property type="term" value="F:monooxygenase activity"/>
    <property type="evidence" value="ECO:0007669"/>
    <property type="project" value="UniProtKB-KW"/>
</dbReference>
<dbReference type="Gene3D" id="1.10.630.10">
    <property type="entry name" value="Cytochrome P450"/>
    <property type="match status" value="1"/>
</dbReference>
<dbReference type="CDD" id="cd18964">
    <property type="entry name" value="chromodomain"/>
    <property type="match status" value="1"/>
</dbReference>
<dbReference type="InterPro" id="IPR000953">
    <property type="entry name" value="Chromo/chromo_shadow_dom"/>
</dbReference>
<feature type="compositionally biased region" description="Basic and acidic residues" evidence="15">
    <location>
        <begin position="1536"/>
        <end position="1548"/>
    </location>
</feature>
<keyword evidence="8 14" id="KW-0479">Metal-binding</keyword>
<evidence type="ECO:0000313" key="18">
    <source>
        <dbReference type="Proteomes" id="UP000310158"/>
    </source>
</evidence>
<keyword evidence="5" id="KW-0813">Transport</keyword>
<gene>
    <name evidence="17" type="ORF">EW146_g8054</name>
</gene>
<reference evidence="17 18" key="1">
    <citation type="submission" date="2019-02" db="EMBL/GenBank/DDBJ databases">
        <title>Genome sequencing of the rare red list fungi Bondarzewia mesenterica.</title>
        <authorList>
            <person name="Buettner E."/>
            <person name="Kellner H."/>
        </authorList>
    </citation>
    <scope>NUCLEOTIDE SEQUENCE [LARGE SCALE GENOMIC DNA]</scope>
    <source>
        <strain evidence="17 18">DSM 108281</strain>
    </source>
</reference>
<dbReference type="Proteomes" id="UP000310158">
    <property type="component" value="Unassembled WGS sequence"/>
</dbReference>
<dbReference type="EMBL" id="SGPL01000516">
    <property type="protein sequence ID" value="THH11402.1"/>
    <property type="molecule type" value="Genomic_DNA"/>
</dbReference>
<feature type="compositionally biased region" description="Polar residues" evidence="15">
    <location>
        <begin position="1388"/>
        <end position="1397"/>
    </location>
</feature>
<evidence type="ECO:0000256" key="11">
    <source>
        <dbReference type="ARBA" id="ARBA00023004"/>
    </source>
</evidence>
<dbReference type="Pfam" id="PF00385">
    <property type="entry name" value="Chromo"/>
    <property type="match status" value="1"/>
</dbReference>
<evidence type="ECO:0000256" key="2">
    <source>
        <dbReference type="ARBA" id="ARBA00004211"/>
    </source>
</evidence>
<feature type="region of interest" description="Disordered" evidence="15">
    <location>
        <begin position="954"/>
        <end position="1106"/>
    </location>
</feature>
<evidence type="ECO:0000256" key="14">
    <source>
        <dbReference type="PIRSR" id="PIRSR602401-1"/>
    </source>
</evidence>
<protein>
    <recommendedName>
        <fullName evidence="16">Chromo domain-containing protein</fullName>
    </recommendedName>
</protein>
<organism evidence="17 18">
    <name type="scientific">Bondarzewia mesenterica</name>
    <dbReference type="NCBI Taxonomy" id="1095465"/>
    <lineage>
        <taxon>Eukaryota</taxon>
        <taxon>Fungi</taxon>
        <taxon>Dikarya</taxon>
        <taxon>Basidiomycota</taxon>
        <taxon>Agaricomycotina</taxon>
        <taxon>Agaricomycetes</taxon>
        <taxon>Russulales</taxon>
        <taxon>Bondarzewiaceae</taxon>
        <taxon>Bondarzewia</taxon>
    </lineage>
</organism>
<dbReference type="InterPro" id="IPR050121">
    <property type="entry name" value="Cytochrome_P450_monoxygenase"/>
</dbReference>
<keyword evidence="13" id="KW-0472">Membrane</keyword>
<dbReference type="InterPro" id="IPR002401">
    <property type="entry name" value="Cyt_P450_E_grp-I"/>
</dbReference>
<dbReference type="SUPFAM" id="SSF48264">
    <property type="entry name" value="Cytochrome P450"/>
    <property type="match status" value="1"/>
</dbReference>
<evidence type="ECO:0000256" key="6">
    <source>
        <dbReference type="ARBA" id="ARBA00022617"/>
    </source>
</evidence>
<feature type="compositionally biased region" description="Gly residues" evidence="15">
    <location>
        <begin position="1415"/>
        <end position="1431"/>
    </location>
</feature>
<feature type="region of interest" description="Disordered" evidence="15">
    <location>
        <begin position="1706"/>
        <end position="1726"/>
    </location>
</feature>
<dbReference type="Pfam" id="PF03908">
    <property type="entry name" value="Sec20"/>
    <property type="match status" value="1"/>
</dbReference>
<dbReference type="InterPro" id="IPR056173">
    <property type="entry name" value="Sec20_C"/>
</dbReference>
<comment type="caution">
    <text evidence="17">The sequence shown here is derived from an EMBL/GenBank/DDBJ whole genome shotgun (WGS) entry which is preliminary data.</text>
</comment>
<accession>A0A4S4LHF6</accession>
<dbReference type="GO" id="GO:0005506">
    <property type="term" value="F:iron ion binding"/>
    <property type="evidence" value="ECO:0007669"/>
    <property type="project" value="InterPro"/>
</dbReference>
<evidence type="ECO:0000256" key="15">
    <source>
        <dbReference type="SAM" id="MobiDB-lite"/>
    </source>
</evidence>
<keyword evidence="6 14" id="KW-0349">Heme</keyword>
<dbReference type="GO" id="GO:0016705">
    <property type="term" value="F:oxidoreductase activity, acting on paired donors, with incorporation or reduction of molecular oxygen"/>
    <property type="evidence" value="ECO:0007669"/>
    <property type="project" value="InterPro"/>
</dbReference>
<keyword evidence="18" id="KW-1185">Reference proteome</keyword>
<evidence type="ECO:0000256" key="10">
    <source>
        <dbReference type="ARBA" id="ARBA00023002"/>
    </source>
</evidence>
<feature type="compositionally biased region" description="Basic and acidic residues" evidence="15">
    <location>
        <begin position="1496"/>
        <end position="1512"/>
    </location>
</feature>
<dbReference type="InterPro" id="IPR017972">
    <property type="entry name" value="Cyt_P450_CS"/>
</dbReference>
<evidence type="ECO:0000256" key="7">
    <source>
        <dbReference type="ARBA" id="ARBA00022692"/>
    </source>
</evidence>
<keyword evidence="9" id="KW-1133">Transmembrane helix</keyword>
<name>A0A4S4LHF6_9AGAM</name>
<dbReference type="PRINTS" id="PR00385">
    <property type="entry name" value="P450"/>
</dbReference>
<feature type="compositionally biased region" description="Basic and acidic residues" evidence="15">
    <location>
        <begin position="1016"/>
        <end position="1035"/>
    </location>
</feature>
<dbReference type="PRINTS" id="PR00463">
    <property type="entry name" value="EP450I"/>
</dbReference>
<dbReference type="InterPro" id="IPR023780">
    <property type="entry name" value="Chromo_domain"/>
</dbReference>
<keyword evidence="12" id="KW-0503">Monooxygenase</keyword>
<feature type="compositionally biased region" description="Basic and acidic residues" evidence="15">
    <location>
        <begin position="1440"/>
        <end position="1453"/>
    </location>
</feature>
<dbReference type="GO" id="GO:0020037">
    <property type="term" value="F:heme binding"/>
    <property type="evidence" value="ECO:0007669"/>
    <property type="project" value="InterPro"/>
</dbReference>
<evidence type="ECO:0000256" key="3">
    <source>
        <dbReference type="ARBA" id="ARBA00005179"/>
    </source>
</evidence>
<dbReference type="SUPFAM" id="SSF54160">
    <property type="entry name" value="Chromo domain-like"/>
    <property type="match status" value="1"/>
</dbReference>
<evidence type="ECO:0000256" key="12">
    <source>
        <dbReference type="ARBA" id="ARBA00023033"/>
    </source>
</evidence>
<dbReference type="GO" id="GO:0016020">
    <property type="term" value="C:membrane"/>
    <property type="evidence" value="ECO:0007669"/>
    <property type="project" value="UniProtKB-SubCell"/>
</dbReference>
<keyword evidence="7" id="KW-0812">Transmembrane</keyword>
<feature type="compositionally biased region" description="Polar residues" evidence="15">
    <location>
        <begin position="987"/>
        <end position="1012"/>
    </location>
</feature>
<dbReference type="InterPro" id="IPR016197">
    <property type="entry name" value="Chromo-like_dom_sf"/>
</dbReference>